<reference evidence="2" key="1">
    <citation type="submission" date="2022-01" db="EMBL/GenBank/DDBJ databases">
        <title>Paenibacillus spongiae sp. nov., isolated from marine sponge.</title>
        <authorList>
            <person name="Li Z."/>
            <person name="Zhang M."/>
        </authorList>
    </citation>
    <scope>NUCLEOTIDE SEQUENCE</scope>
    <source>
        <strain evidence="2">PHS-Z3</strain>
    </source>
</reference>
<proteinExistence type="predicted"/>
<name>A0ABY5SGY8_9BACL</name>
<sequence>MNWKAAVAAVLGLQLLVTPAMQACAASLNAKEVTLNTMQINNHPAKYEPQKGTFLGAYILQDETIRADIGTFTERTDKQHASYFRNVGYGKPFPKQWVEQVKAAGGFPHISWEPDDGLEKSP</sequence>
<keyword evidence="1" id="KW-0732">Signal</keyword>
<evidence type="ECO:0000313" key="3">
    <source>
        <dbReference type="Proteomes" id="UP001057877"/>
    </source>
</evidence>
<accession>A0ABY5SGY8</accession>
<evidence type="ECO:0000313" key="2">
    <source>
        <dbReference type="EMBL" id="UVI32735.1"/>
    </source>
</evidence>
<gene>
    <name evidence="2" type="ORF">L1F29_13300</name>
</gene>
<protein>
    <submittedName>
        <fullName evidence="2">Uncharacterized protein</fullName>
    </submittedName>
</protein>
<feature type="chain" id="PRO_5045975530" evidence="1">
    <location>
        <begin position="26"/>
        <end position="122"/>
    </location>
</feature>
<dbReference type="Gene3D" id="3.20.20.80">
    <property type="entry name" value="Glycosidases"/>
    <property type="match status" value="1"/>
</dbReference>
<dbReference type="EMBL" id="CP091430">
    <property type="protein sequence ID" value="UVI32735.1"/>
    <property type="molecule type" value="Genomic_DNA"/>
</dbReference>
<evidence type="ECO:0000256" key="1">
    <source>
        <dbReference type="SAM" id="SignalP"/>
    </source>
</evidence>
<dbReference type="RefSeq" id="WP_258388785.1">
    <property type="nucleotide sequence ID" value="NZ_CP091430.1"/>
</dbReference>
<keyword evidence="3" id="KW-1185">Reference proteome</keyword>
<organism evidence="2 3">
    <name type="scientific">Paenibacillus spongiae</name>
    <dbReference type="NCBI Taxonomy" id="2909671"/>
    <lineage>
        <taxon>Bacteria</taxon>
        <taxon>Bacillati</taxon>
        <taxon>Bacillota</taxon>
        <taxon>Bacilli</taxon>
        <taxon>Bacillales</taxon>
        <taxon>Paenibacillaceae</taxon>
        <taxon>Paenibacillus</taxon>
    </lineage>
</organism>
<dbReference type="Proteomes" id="UP001057877">
    <property type="component" value="Chromosome"/>
</dbReference>
<feature type="signal peptide" evidence="1">
    <location>
        <begin position="1"/>
        <end position="25"/>
    </location>
</feature>
<dbReference type="PROSITE" id="PS51257">
    <property type="entry name" value="PROKAR_LIPOPROTEIN"/>
    <property type="match status" value="1"/>
</dbReference>